<proteinExistence type="predicted"/>
<accession>A0AAU9NXY6</accession>
<keyword evidence="3" id="KW-1185">Reference proteome</keyword>
<name>A0AAU9NXY6_9ASTR</name>
<evidence type="ECO:0000256" key="1">
    <source>
        <dbReference type="SAM" id="MobiDB-lite"/>
    </source>
</evidence>
<dbReference type="Proteomes" id="UP001157418">
    <property type="component" value="Unassembled WGS sequence"/>
</dbReference>
<organism evidence="2 3">
    <name type="scientific">Lactuca virosa</name>
    <dbReference type="NCBI Taxonomy" id="75947"/>
    <lineage>
        <taxon>Eukaryota</taxon>
        <taxon>Viridiplantae</taxon>
        <taxon>Streptophyta</taxon>
        <taxon>Embryophyta</taxon>
        <taxon>Tracheophyta</taxon>
        <taxon>Spermatophyta</taxon>
        <taxon>Magnoliopsida</taxon>
        <taxon>eudicotyledons</taxon>
        <taxon>Gunneridae</taxon>
        <taxon>Pentapetalae</taxon>
        <taxon>asterids</taxon>
        <taxon>campanulids</taxon>
        <taxon>Asterales</taxon>
        <taxon>Asteraceae</taxon>
        <taxon>Cichorioideae</taxon>
        <taxon>Cichorieae</taxon>
        <taxon>Lactucinae</taxon>
        <taxon>Lactuca</taxon>
    </lineage>
</organism>
<dbReference type="AlphaFoldDB" id="A0AAU9NXY6"/>
<sequence length="74" mass="8167">MVQSRKTHGALVGSINPHQDSLLGTKKFTESRTLQLTTPNQARTHTQPLPPSLPNVFCFIIHTVHSTTNSVSFN</sequence>
<gene>
    <name evidence="2" type="ORF">LVIROSA_LOCUS28705</name>
</gene>
<comment type="caution">
    <text evidence="2">The sequence shown here is derived from an EMBL/GenBank/DDBJ whole genome shotgun (WGS) entry which is preliminary data.</text>
</comment>
<protein>
    <submittedName>
        <fullName evidence="2">Uncharacterized protein</fullName>
    </submittedName>
</protein>
<reference evidence="2 3" key="1">
    <citation type="submission" date="2022-01" db="EMBL/GenBank/DDBJ databases">
        <authorList>
            <person name="Xiong W."/>
            <person name="Schranz E."/>
        </authorList>
    </citation>
    <scope>NUCLEOTIDE SEQUENCE [LARGE SCALE GENOMIC DNA]</scope>
</reference>
<dbReference type="EMBL" id="CAKMRJ010005412">
    <property type="protein sequence ID" value="CAH1442737.1"/>
    <property type="molecule type" value="Genomic_DNA"/>
</dbReference>
<evidence type="ECO:0000313" key="2">
    <source>
        <dbReference type="EMBL" id="CAH1442737.1"/>
    </source>
</evidence>
<evidence type="ECO:0000313" key="3">
    <source>
        <dbReference type="Proteomes" id="UP001157418"/>
    </source>
</evidence>
<feature type="region of interest" description="Disordered" evidence="1">
    <location>
        <begin position="1"/>
        <end position="24"/>
    </location>
</feature>